<organism evidence="1 2">
    <name type="scientific">Lindgomyces ingoldianus</name>
    <dbReference type="NCBI Taxonomy" id="673940"/>
    <lineage>
        <taxon>Eukaryota</taxon>
        <taxon>Fungi</taxon>
        <taxon>Dikarya</taxon>
        <taxon>Ascomycota</taxon>
        <taxon>Pezizomycotina</taxon>
        <taxon>Dothideomycetes</taxon>
        <taxon>Pleosporomycetidae</taxon>
        <taxon>Pleosporales</taxon>
        <taxon>Lindgomycetaceae</taxon>
        <taxon>Lindgomyces</taxon>
    </lineage>
</organism>
<comment type="caution">
    <text evidence="1">The sequence shown here is derived from an EMBL/GenBank/DDBJ whole genome shotgun (WGS) entry which is preliminary data.</text>
</comment>
<evidence type="ECO:0000313" key="1">
    <source>
        <dbReference type="EMBL" id="KAF2462499.1"/>
    </source>
</evidence>
<protein>
    <submittedName>
        <fullName evidence="1">Uncharacterized protein</fullName>
    </submittedName>
</protein>
<dbReference type="Proteomes" id="UP000799755">
    <property type="component" value="Unassembled WGS sequence"/>
</dbReference>
<name>A0ACB6Q6M2_9PLEO</name>
<dbReference type="EMBL" id="MU003606">
    <property type="protein sequence ID" value="KAF2462499.1"/>
    <property type="molecule type" value="Genomic_DNA"/>
</dbReference>
<reference evidence="1" key="1">
    <citation type="journal article" date="2020" name="Stud. Mycol.">
        <title>101 Dothideomycetes genomes: a test case for predicting lifestyles and emergence of pathogens.</title>
        <authorList>
            <person name="Haridas S."/>
            <person name="Albert R."/>
            <person name="Binder M."/>
            <person name="Bloem J."/>
            <person name="Labutti K."/>
            <person name="Salamov A."/>
            <person name="Andreopoulos B."/>
            <person name="Baker S."/>
            <person name="Barry K."/>
            <person name="Bills G."/>
            <person name="Bluhm B."/>
            <person name="Cannon C."/>
            <person name="Castanera R."/>
            <person name="Culley D."/>
            <person name="Daum C."/>
            <person name="Ezra D."/>
            <person name="Gonzalez J."/>
            <person name="Henrissat B."/>
            <person name="Kuo A."/>
            <person name="Liang C."/>
            <person name="Lipzen A."/>
            <person name="Lutzoni F."/>
            <person name="Magnuson J."/>
            <person name="Mondo S."/>
            <person name="Nolan M."/>
            <person name="Ohm R."/>
            <person name="Pangilinan J."/>
            <person name="Park H.-J."/>
            <person name="Ramirez L."/>
            <person name="Alfaro M."/>
            <person name="Sun H."/>
            <person name="Tritt A."/>
            <person name="Yoshinaga Y."/>
            <person name="Zwiers L.-H."/>
            <person name="Turgeon B."/>
            <person name="Goodwin S."/>
            <person name="Spatafora J."/>
            <person name="Crous P."/>
            <person name="Grigoriev I."/>
        </authorList>
    </citation>
    <scope>NUCLEOTIDE SEQUENCE</scope>
    <source>
        <strain evidence="1">ATCC 200398</strain>
    </source>
</reference>
<proteinExistence type="predicted"/>
<gene>
    <name evidence="1" type="ORF">BDR25DRAFT_397579</name>
</gene>
<evidence type="ECO:0000313" key="2">
    <source>
        <dbReference type="Proteomes" id="UP000799755"/>
    </source>
</evidence>
<keyword evidence="2" id="KW-1185">Reference proteome</keyword>
<accession>A0ACB6Q6M2</accession>
<sequence>MFPFPAFYQAISGALLHSAALIGSSNFDSSPAEFQPWTKSHTSFGDQIELFKAVSFGSLCIFGTYLMLRQRAATLFATPYCRPDVYPTGSKWHCRERTSFQLGISFSSLATCRPKRKDCIKQLIIPPIRALWLQQIGRIRQQIRRHETGSNRMIKAVPLSLPLVINTPHPSYQLAQPLGCPRTKSPLVSSGSGQLSPTLTAQTPSRTSVAIGGRAPSILSLKDMAISSQKARSQVLQPTALSPPEEPSRICECCDTAEGCIWNCSYCDMNFCDLCWGRQGPHKPGRTGPDGLPHEKADPNIVKRLKNILTPPTDTFEQQSLHLDDEDTTWFGIARDNNNQSVFQDYGRYATIMIDSTTGAHKLRYPQLISFIGQTGAGKSTLVKMLIDQQVRKKPAHESSHFASPVVGSLRNENVPTSGDVHLYGDPNTYFGEYPLLYADCEGLEGGENLPVSAQYCNSSFLPKDKDKDKRYAQHEHHRKRHKITKVARGAPRSIKWANSPEKSKRQYAVTELYPRLLYTFSDVIVFVLRNPKVFESTVLSKLIGWASTSMEKSLNQPTLPHAVIALNATDMEVQQEEWDPEQATKMLLSTVAGAIDRDSDYRALADYWSGRGRHIRTMGGLLECYYSSITVVRIPVKGRYMKIDSQIKKLHKVLMDKSEEGTYGKRLDKGSRSKQGGMSVFAVHGYDIAFDEVNTEAKLYKEK</sequence>